<protein>
    <recommendedName>
        <fullName evidence="2">Transposase</fullName>
    </recommendedName>
</protein>
<name>K1YP85_9BACT</name>
<evidence type="ECO:0000313" key="1">
    <source>
        <dbReference type="EMBL" id="EKD44745.1"/>
    </source>
</evidence>
<organism evidence="1">
    <name type="scientific">uncultured bacterium</name>
    <name type="common">gcode 4</name>
    <dbReference type="NCBI Taxonomy" id="1234023"/>
    <lineage>
        <taxon>Bacteria</taxon>
        <taxon>environmental samples</taxon>
    </lineage>
</organism>
<reference evidence="1" key="1">
    <citation type="journal article" date="2012" name="Science">
        <title>Fermentation, hydrogen, and sulfur metabolism in multiple uncultivated bacterial phyla.</title>
        <authorList>
            <person name="Wrighton K.C."/>
            <person name="Thomas B.C."/>
            <person name="Sharon I."/>
            <person name="Miller C.S."/>
            <person name="Castelle C.J."/>
            <person name="VerBerkmoes N.C."/>
            <person name="Wilkins M.J."/>
            <person name="Hettich R.L."/>
            <person name="Lipton M.S."/>
            <person name="Williams K.H."/>
            <person name="Long P.E."/>
            <person name="Banfield J.F."/>
        </authorList>
    </citation>
    <scope>NUCLEOTIDE SEQUENCE [LARGE SCALE GENOMIC DNA]</scope>
</reference>
<gene>
    <name evidence="1" type="ORF">ACD_71C00020G0001</name>
</gene>
<evidence type="ECO:0008006" key="2">
    <source>
        <dbReference type="Google" id="ProtNLM"/>
    </source>
</evidence>
<dbReference type="AlphaFoldDB" id="K1YP85"/>
<proteinExistence type="predicted"/>
<dbReference type="EMBL" id="AMFJ01028751">
    <property type="protein sequence ID" value="EKD44745.1"/>
    <property type="molecule type" value="Genomic_DNA"/>
</dbReference>
<sequence length="103" mass="12164">MSWYRRIDPIIKANILKQAKEDHRPIAELSAEFWVHTKTIYAWLGSEVDDTGKTASSYLAEIHKLQREKEELIQIVWAFSVVVERLKKKDEADRFGQKPPRRK</sequence>
<accession>K1YP85</accession>
<comment type="caution">
    <text evidence="1">The sequence shown here is derived from an EMBL/GenBank/DDBJ whole genome shotgun (WGS) entry which is preliminary data.</text>
</comment>